<keyword evidence="2" id="KW-1185">Reference proteome</keyword>
<proteinExistence type="predicted"/>
<dbReference type="EMBL" id="CP011913">
    <property type="protein sequence ID" value="AKN75990.1"/>
    <property type="molecule type" value="Genomic_DNA"/>
</dbReference>
<evidence type="ECO:0000313" key="2">
    <source>
        <dbReference type="Proteomes" id="UP000036185"/>
    </source>
</evidence>
<dbReference type="Proteomes" id="UP000036185">
    <property type="component" value="Chromosome"/>
</dbReference>
<name>A0ABN4GQQ5_CORUL</name>
<reference evidence="1 2" key="1">
    <citation type="journal article" date="2014" name="Int. J. Syst. Evol. Microbiol.">
        <title>Draft Genome Sequence of Corynebacterium ulcerans FRC58, Isolated from the Bronchitic Aspiration of a Patient in France.</title>
        <authorList>
            <person name="Silva Ado S."/>
            <person name="Barauna R.A."/>
            <person name="de Sa P.C."/>
            <person name="das Gracas D.A."/>
            <person name="Carneiro A.R."/>
            <person name="Thouvenin M."/>
            <person name="Azevedo V."/>
            <person name="Badell E."/>
            <person name="Guiso N."/>
            <person name="da Silva A.L."/>
            <person name="Ramos R.T."/>
        </authorList>
    </citation>
    <scope>NUCLEOTIDE SEQUENCE [LARGE SCALE GENOMIC DNA]</scope>
    <source>
        <strain evidence="1 2">FRC58</strain>
    </source>
</reference>
<accession>A0ABN4GQQ5</accession>
<gene>
    <name evidence="1" type="ORF">CulFRC58_0136</name>
</gene>
<evidence type="ECO:0000313" key="1">
    <source>
        <dbReference type="EMBL" id="AKN75990.1"/>
    </source>
</evidence>
<organism evidence="1 2">
    <name type="scientific">Corynebacterium ulcerans FRC58</name>
    <dbReference type="NCBI Taxonomy" id="1408268"/>
    <lineage>
        <taxon>Bacteria</taxon>
        <taxon>Bacillati</taxon>
        <taxon>Actinomycetota</taxon>
        <taxon>Actinomycetes</taxon>
        <taxon>Mycobacteriales</taxon>
        <taxon>Corynebacteriaceae</taxon>
        <taxon>Corynebacterium</taxon>
    </lineage>
</organism>
<protein>
    <submittedName>
        <fullName evidence="1">Uncharacterized protein</fullName>
    </submittedName>
</protein>
<sequence>MSHRSHNLPDLSRTGTYNFCNIPIRKHVASGYTVDHVKNSRAEIIKLIHVFKDRIG</sequence>